<sequence length="285" mass="32322">MATGPGVQREWLCLVSGLCSTRARFSSRLAHLTGEGLETPKHTARPVTLDDIADADPPLHTSYKSILEMDPSLVDSDALGLTFVREVVLLGFRTVIELIPGGKDTIVNTKNLHEYIHLLIQDRFVNCTKNQVAYLIRGFSSMLTKHDLVKNFFDALDVEDFNQILGGNKDTTDVKEWKAQTDYVGYIREGMRVKWFWEVVKAMTLDQQRHLIFFWTSVEYLSLDGFSGLGSRLSIFRSLNSCDHLPISGTCFYQLNLPAYTSFDMIQRRLQMIVQEHVSSSFGKS</sequence>
<dbReference type="Gene3D" id="3.90.1750.10">
    <property type="entry name" value="Hect, E3 ligase catalytic domains"/>
    <property type="match status" value="1"/>
</dbReference>
<comment type="pathway">
    <text evidence="2">Protein modification; protein ubiquitination.</text>
</comment>
<dbReference type="Gene3D" id="3.30.2410.10">
    <property type="entry name" value="Hect, E3 ligase catalytic domain"/>
    <property type="match status" value="1"/>
</dbReference>
<dbReference type="GO" id="GO:0005737">
    <property type="term" value="C:cytoplasm"/>
    <property type="evidence" value="ECO:0007669"/>
    <property type="project" value="TreeGrafter"/>
</dbReference>
<dbReference type="EMBL" id="BQKI01000072">
    <property type="protein sequence ID" value="GJN15805.1"/>
    <property type="molecule type" value="Genomic_DNA"/>
</dbReference>
<dbReference type="GO" id="GO:0000209">
    <property type="term" value="P:protein polyubiquitination"/>
    <property type="evidence" value="ECO:0007669"/>
    <property type="project" value="TreeGrafter"/>
</dbReference>
<evidence type="ECO:0000256" key="2">
    <source>
        <dbReference type="ARBA" id="ARBA00004906"/>
    </source>
</evidence>
<evidence type="ECO:0000313" key="8">
    <source>
        <dbReference type="EMBL" id="GJN15805.1"/>
    </source>
</evidence>
<evidence type="ECO:0000256" key="5">
    <source>
        <dbReference type="ARBA" id="ARBA00022786"/>
    </source>
</evidence>
<evidence type="ECO:0000313" key="9">
    <source>
        <dbReference type="Proteomes" id="UP001054889"/>
    </source>
</evidence>
<dbReference type="InterPro" id="IPR050409">
    <property type="entry name" value="E3_ubiq-protein_ligase"/>
</dbReference>
<proteinExistence type="predicted"/>
<dbReference type="InterPro" id="IPR000569">
    <property type="entry name" value="HECT_dom"/>
</dbReference>
<keyword evidence="4" id="KW-0808">Transferase</keyword>
<comment type="catalytic activity">
    <reaction evidence="1">
        <text>S-ubiquitinyl-[E2 ubiquitin-conjugating enzyme]-L-cysteine + [acceptor protein]-L-lysine = [E2 ubiquitin-conjugating enzyme]-L-cysteine + N(6)-ubiquitinyl-[acceptor protein]-L-lysine.</text>
        <dbReference type="EC" id="2.3.2.26"/>
    </reaction>
</comment>
<reference evidence="8" key="2">
    <citation type="submission" date="2021-12" db="EMBL/GenBank/DDBJ databases">
        <title>Resequencing data analysis of finger millet.</title>
        <authorList>
            <person name="Hatakeyama M."/>
            <person name="Aluri S."/>
            <person name="Balachadran M.T."/>
            <person name="Sivarajan S.R."/>
            <person name="Poveda L."/>
            <person name="Shimizu-Inatsugi R."/>
            <person name="Schlapbach R."/>
            <person name="Sreeman S.M."/>
            <person name="Shimizu K.K."/>
        </authorList>
    </citation>
    <scope>NUCLEOTIDE SEQUENCE</scope>
</reference>
<dbReference type="AlphaFoldDB" id="A0AAV5E115"/>
<protein>
    <recommendedName>
        <fullName evidence="3">HECT-type E3 ubiquitin transferase</fullName>
        <ecNumber evidence="3">2.3.2.26</ecNumber>
    </recommendedName>
</protein>
<dbReference type="PROSITE" id="PS50237">
    <property type="entry name" value="HECT"/>
    <property type="match status" value="1"/>
</dbReference>
<evidence type="ECO:0000256" key="4">
    <source>
        <dbReference type="ARBA" id="ARBA00022679"/>
    </source>
</evidence>
<evidence type="ECO:0000256" key="3">
    <source>
        <dbReference type="ARBA" id="ARBA00012485"/>
    </source>
</evidence>
<comment type="caution">
    <text evidence="8">The sequence shown here is derived from an EMBL/GenBank/DDBJ whole genome shotgun (WGS) entry which is preliminary data.</text>
</comment>
<dbReference type="InterPro" id="IPR035983">
    <property type="entry name" value="Hect_E3_ubiquitin_ligase"/>
</dbReference>
<dbReference type="PANTHER" id="PTHR11254:SF424">
    <property type="entry name" value="E3 UBIQUITIN-PROTEIN LIGASE UPL5"/>
    <property type="match status" value="1"/>
</dbReference>
<dbReference type="SMART" id="SM00119">
    <property type="entry name" value="HECTc"/>
    <property type="match status" value="1"/>
</dbReference>
<accession>A0AAV5E115</accession>
<dbReference type="Pfam" id="PF00632">
    <property type="entry name" value="HECT"/>
    <property type="match status" value="1"/>
</dbReference>
<dbReference type="SUPFAM" id="SSF56204">
    <property type="entry name" value="Hect, E3 ligase catalytic domain"/>
    <property type="match status" value="1"/>
</dbReference>
<evidence type="ECO:0000256" key="1">
    <source>
        <dbReference type="ARBA" id="ARBA00000885"/>
    </source>
</evidence>
<dbReference type="GO" id="GO:0061630">
    <property type="term" value="F:ubiquitin protein ligase activity"/>
    <property type="evidence" value="ECO:0007669"/>
    <property type="project" value="UniProtKB-EC"/>
</dbReference>
<evidence type="ECO:0000259" key="7">
    <source>
        <dbReference type="PROSITE" id="PS50237"/>
    </source>
</evidence>
<name>A0AAV5E115_ELECO</name>
<reference evidence="8" key="1">
    <citation type="journal article" date="2018" name="DNA Res.">
        <title>Multiple hybrid de novo genome assembly of finger millet, an orphan allotetraploid crop.</title>
        <authorList>
            <person name="Hatakeyama M."/>
            <person name="Aluri S."/>
            <person name="Balachadran M.T."/>
            <person name="Sivarajan S.R."/>
            <person name="Patrignani A."/>
            <person name="Gruter S."/>
            <person name="Poveda L."/>
            <person name="Shimizu-Inatsugi R."/>
            <person name="Baeten J."/>
            <person name="Francoijs K.J."/>
            <person name="Nataraja K.N."/>
            <person name="Reddy Y.A.N."/>
            <person name="Phadnis S."/>
            <person name="Ravikumar R.L."/>
            <person name="Schlapbach R."/>
            <person name="Sreeman S.M."/>
            <person name="Shimizu K.K."/>
        </authorList>
    </citation>
    <scope>NUCLEOTIDE SEQUENCE</scope>
</reference>
<dbReference type="EC" id="2.3.2.26" evidence="3"/>
<dbReference type="GO" id="GO:0006511">
    <property type="term" value="P:ubiquitin-dependent protein catabolic process"/>
    <property type="evidence" value="ECO:0007669"/>
    <property type="project" value="TreeGrafter"/>
</dbReference>
<keyword evidence="5 6" id="KW-0833">Ubl conjugation pathway</keyword>
<gene>
    <name evidence="8" type="primary">gb02747</name>
    <name evidence="8" type="ORF">PR202_gb02747</name>
</gene>
<feature type="domain" description="HECT" evidence="7">
    <location>
        <begin position="45"/>
        <end position="285"/>
    </location>
</feature>
<dbReference type="Proteomes" id="UP001054889">
    <property type="component" value="Unassembled WGS sequence"/>
</dbReference>
<feature type="active site" description="Glycyl thioester intermediate" evidence="6">
    <location>
        <position position="251"/>
    </location>
</feature>
<keyword evidence="9" id="KW-1185">Reference proteome</keyword>
<evidence type="ECO:0000256" key="6">
    <source>
        <dbReference type="PROSITE-ProRule" id="PRU00104"/>
    </source>
</evidence>
<dbReference type="Gene3D" id="3.30.2160.10">
    <property type="entry name" value="Hect, E3 ligase catalytic domain"/>
    <property type="match status" value="1"/>
</dbReference>
<dbReference type="PANTHER" id="PTHR11254">
    <property type="entry name" value="HECT DOMAIN UBIQUITIN-PROTEIN LIGASE"/>
    <property type="match status" value="1"/>
</dbReference>
<organism evidence="8 9">
    <name type="scientific">Eleusine coracana subsp. coracana</name>
    <dbReference type="NCBI Taxonomy" id="191504"/>
    <lineage>
        <taxon>Eukaryota</taxon>
        <taxon>Viridiplantae</taxon>
        <taxon>Streptophyta</taxon>
        <taxon>Embryophyta</taxon>
        <taxon>Tracheophyta</taxon>
        <taxon>Spermatophyta</taxon>
        <taxon>Magnoliopsida</taxon>
        <taxon>Liliopsida</taxon>
        <taxon>Poales</taxon>
        <taxon>Poaceae</taxon>
        <taxon>PACMAD clade</taxon>
        <taxon>Chloridoideae</taxon>
        <taxon>Cynodonteae</taxon>
        <taxon>Eleusininae</taxon>
        <taxon>Eleusine</taxon>
    </lineage>
</organism>